<dbReference type="InterPro" id="IPR035979">
    <property type="entry name" value="RBD_domain_sf"/>
</dbReference>
<keyword evidence="19" id="KW-1185">Reference proteome</keyword>
<dbReference type="Pfam" id="PF05383">
    <property type="entry name" value="La"/>
    <property type="match status" value="1"/>
</dbReference>
<sequence>MKTRLEPLICNFLPFLHTINGCDTTSRLFGVAEGLPLKKIKTDADFKAAVETFCTKGKTPAYIIALGEKALISLYGGRAGDTLDMLRYKRFWEKVASSITTVQVRSLPPTSAAAKYHSLRVYTSAGFTFQGIFMEGTTVTNKKRRAEPDKDKNPEKKQKMSGDDLVVTNANYEGTSEIQKALKRTQADDNNQEEVASKKLKLDSPLQREYLSKPKNEEDGEKEKRKPYHQRMKHTLKCVLQQMEFYFGDSSLSKDRFLKSKVDSSPDGYVDLSIFANFNKLQTLHRDGVSRNVLIQALSRSKILQLNEDKTKVRRITPFQEISQEETDRCTIYVEYLPSHATHMWVRQVFSQCGQVEYVSLPTYKTTKQIKGFAFVEFSKAEEAERACAMLNNPLPDKEMERPGKFPKTNKALDRLQKLAPPCPVQEEKEHNDPSLEKQDDSKTATDTDARKKKKKKTKKKKPEDSVAQASNVSAEQKPAEGKKKKKKKKRKLSQSQEPSTGEDNGAPLKSDEVVESKNVEESQAKSEASAGTDSSKRSNLAAVMDDKAGEDDTTDMDSSSQVKKKKRKKKKSKGDGISLSGEGGSKQAVEEKSENLCDKTEPPLTEKVSTESTAPQPQKKLSHRERKLLRQEDIRKKKLLKHKDENSDQKQNLSETQNNSSDTQSSENVNKDLDGTQPTSILKLKKAAEKKRVEFDPVPITNEFIEAKGARKRKKQKREKPHLRVITKREWLSLKTEYIEQQKSHMKALKESLRELRQQENQGISRNRSKPVDLEDVFGTKPLKLSQEVKMANVEKMKFTPNVIVQWWCSHEMHRDKIRTMFKESHASSIAYIDANEEARSGYIRFKDETSAEEFAKMSRTSASFMARVLPADQQEEYWEKANADRMKKLGRKKKEQGCDR</sequence>
<feature type="region of interest" description="Disordered" evidence="14">
    <location>
        <begin position="140"/>
        <end position="166"/>
    </location>
</feature>
<organism evidence="18 19">
    <name type="scientific">Elysia marginata</name>
    <dbReference type="NCBI Taxonomy" id="1093978"/>
    <lineage>
        <taxon>Eukaryota</taxon>
        <taxon>Metazoa</taxon>
        <taxon>Spiralia</taxon>
        <taxon>Lophotrochozoa</taxon>
        <taxon>Mollusca</taxon>
        <taxon>Gastropoda</taxon>
        <taxon>Heterobranchia</taxon>
        <taxon>Euthyneura</taxon>
        <taxon>Panpulmonata</taxon>
        <taxon>Sacoglossa</taxon>
        <taxon>Placobranchoidea</taxon>
        <taxon>Plakobranchidae</taxon>
        <taxon>Elysia</taxon>
    </lineage>
</organism>
<feature type="domain" description="XRRM" evidence="17">
    <location>
        <begin position="797"/>
        <end position="902"/>
    </location>
</feature>
<dbReference type="InterPro" id="IPR006630">
    <property type="entry name" value="La_HTH"/>
</dbReference>
<evidence type="ECO:0000313" key="18">
    <source>
        <dbReference type="EMBL" id="GFS01236.1"/>
    </source>
</evidence>
<dbReference type="InterPro" id="IPR014886">
    <property type="entry name" value="La_xRRM"/>
</dbReference>
<dbReference type="InterPro" id="IPR012677">
    <property type="entry name" value="Nucleotide-bd_a/b_plait_sf"/>
</dbReference>
<dbReference type="InterPro" id="IPR034887">
    <property type="entry name" value="LARP7_RRM1"/>
</dbReference>
<dbReference type="InterPro" id="IPR000504">
    <property type="entry name" value="RRM_dom"/>
</dbReference>
<feature type="domain" description="RRM" evidence="15">
    <location>
        <begin position="330"/>
        <end position="414"/>
    </location>
</feature>
<comment type="subcellular location">
    <subcellularLocation>
        <location evidence="1">Nucleus</location>
        <location evidence="1">Nucleoplasm</location>
    </subcellularLocation>
</comment>
<accession>A0AAV4HXK2</accession>
<keyword evidence="7 13" id="KW-0694">RNA-binding</keyword>
<dbReference type="InterPro" id="IPR036390">
    <property type="entry name" value="WH_DNA-bd_sf"/>
</dbReference>
<dbReference type="EMBL" id="BMAT01002201">
    <property type="protein sequence ID" value="GFS01236.1"/>
    <property type="molecule type" value="Genomic_DNA"/>
</dbReference>
<keyword evidence="5" id="KW-0221">Differentiation</keyword>
<keyword evidence="8" id="KW-0805">Transcription regulation</keyword>
<evidence type="ECO:0000256" key="9">
    <source>
        <dbReference type="ARBA" id="ARBA00023163"/>
    </source>
</evidence>
<feature type="compositionally biased region" description="Basic residues" evidence="14">
    <location>
        <begin position="483"/>
        <end position="493"/>
    </location>
</feature>
<dbReference type="Gene3D" id="3.30.70.330">
    <property type="match status" value="2"/>
</dbReference>
<comment type="similarity">
    <text evidence="2">Belongs to the LARP7 family.</text>
</comment>
<keyword evidence="9" id="KW-0804">Transcription</keyword>
<feature type="non-terminal residue" evidence="18">
    <location>
        <position position="902"/>
    </location>
</feature>
<evidence type="ECO:0000256" key="2">
    <source>
        <dbReference type="ARBA" id="ARBA00008680"/>
    </source>
</evidence>
<protein>
    <recommendedName>
        <fullName evidence="3">La-related protein 7</fullName>
    </recommendedName>
    <alternativeName>
        <fullName evidence="12">La ribonucleoprotein domain family member 7</fullName>
    </alternativeName>
</protein>
<dbReference type="AlphaFoldDB" id="A0AAV4HXK2"/>
<gene>
    <name evidence="18" type="ORF">ElyMa_001091700</name>
</gene>
<feature type="compositionally biased region" description="Basic residues" evidence="14">
    <location>
        <begin position="563"/>
        <end position="573"/>
    </location>
</feature>
<dbReference type="Pfam" id="PF00076">
    <property type="entry name" value="RRM_1"/>
    <property type="match status" value="1"/>
</dbReference>
<evidence type="ECO:0000256" key="8">
    <source>
        <dbReference type="ARBA" id="ARBA00023015"/>
    </source>
</evidence>
<dbReference type="Gene3D" id="1.10.10.10">
    <property type="entry name" value="Winged helix-like DNA-binding domain superfamily/Winged helix DNA-binding domain"/>
    <property type="match status" value="1"/>
</dbReference>
<keyword evidence="11" id="KW-0539">Nucleus</keyword>
<dbReference type="GO" id="GO:0008380">
    <property type="term" value="P:RNA splicing"/>
    <property type="evidence" value="ECO:0007669"/>
    <property type="project" value="UniProtKB-KW"/>
</dbReference>
<evidence type="ECO:0000259" key="16">
    <source>
        <dbReference type="PROSITE" id="PS50961"/>
    </source>
</evidence>
<dbReference type="PROSITE" id="PS51939">
    <property type="entry name" value="XRRM"/>
    <property type="match status" value="1"/>
</dbReference>
<dbReference type="GO" id="GO:0003723">
    <property type="term" value="F:RNA binding"/>
    <property type="evidence" value="ECO:0007669"/>
    <property type="project" value="UniProtKB-UniRule"/>
</dbReference>
<evidence type="ECO:0000256" key="14">
    <source>
        <dbReference type="SAM" id="MobiDB-lite"/>
    </source>
</evidence>
<evidence type="ECO:0000256" key="11">
    <source>
        <dbReference type="ARBA" id="ARBA00023242"/>
    </source>
</evidence>
<dbReference type="GO" id="GO:0030154">
    <property type="term" value="P:cell differentiation"/>
    <property type="evidence" value="ECO:0007669"/>
    <property type="project" value="UniProtKB-KW"/>
</dbReference>
<feature type="compositionally biased region" description="Basic and acidic residues" evidence="14">
    <location>
        <begin position="426"/>
        <end position="450"/>
    </location>
</feature>
<dbReference type="InterPro" id="IPR036388">
    <property type="entry name" value="WH-like_DNA-bd_sf"/>
</dbReference>
<dbReference type="GO" id="GO:0006397">
    <property type="term" value="P:mRNA processing"/>
    <property type="evidence" value="ECO:0007669"/>
    <property type="project" value="UniProtKB-KW"/>
</dbReference>
<evidence type="ECO:0000259" key="17">
    <source>
        <dbReference type="PROSITE" id="PS51939"/>
    </source>
</evidence>
<dbReference type="SMART" id="SM00715">
    <property type="entry name" value="LA"/>
    <property type="match status" value="1"/>
</dbReference>
<feature type="compositionally biased region" description="Basic and acidic residues" evidence="14">
    <location>
        <begin position="510"/>
        <end position="525"/>
    </location>
</feature>
<feature type="compositionally biased region" description="Basic residues" evidence="14">
    <location>
        <begin position="451"/>
        <end position="461"/>
    </location>
</feature>
<dbReference type="SMART" id="SM00360">
    <property type="entry name" value="RRM"/>
    <property type="match status" value="1"/>
</dbReference>
<feature type="compositionally biased region" description="Basic and acidic residues" evidence="14">
    <location>
        <begin position="146"/>
        <end position="162"/>
    </location>
</feature>
<keyword evidence="6" id="KW-0744">Spermatogenesis</keyword>
<dbReference type="Pfam" id="PF08777">
    <property type="entry name" value="RRM_3"/>
    <property type="match status" value="1"/>
</dbReference>
<dbReference type="PROSITE" id="PS50961">
    <property type="entry name" value="HTH_LA"/>
    <property type="match status" value="1"/>
</dbReference>
<dbReference type="GO" id="GO:0005654">
    <property type="term" value="C:nucleoplasm"/>
    <property type="evidence" value="ECO:0007669"/>
    <property type="project" value="UniProtKB-SubCell"/>
</dbReference>
<evidence type="ECO:0000256" key="12">
    <source>
        <dbReference type="ARBA" id="ARBA00029640"/>
    </source>
</evidence>
<feature type="compositionally biased region" description="Basic and acidic residues" evidence="14">
    <location>
        <begin position="210"/>
        <end position="224"/>
    </location>
</feature>
<evidence type="ECO:0000256" key="4">
    <source>
        <dbReference type="ARBA" id="ARBA00022664"/>
    </source>
</evidence>
<feature type="region of interest" description="Disordered" evidence="14">
    <location>
        <begin position="425"/>
        <end position="679"/>
    </location>
</feature>
<keyword evidence="10" id="KW-0508">mRNA splicing</keyword>
<dbReference type="InterPro" id="IPR045180">
    <property type="entry name" value="La_dom_prot"/>
</dbReference>
<evidence type="ECO:0000256" key="7">
    <source>
        <dbReference type="ARBA" id="ARBA00022884"/>
    </source>
</evidence>
<dbReference type="Proteomes" id="UP000762676">
    <property type="component" value="Unassembled WGS sequence"/>
</dbReference>
<feature type="region of interest" description="Disordered" evidence="14">
    <location>
        <begin position="183"/>
        <end position="229"/>
    </location>
</feature>
<evidence type="ECO:0000256" key="10">
    <source>
        <dbReference type="ARBA" id="ARBA00023187"/>
    </source>
</evidence>
<feature type="compositionally biased region" description="Polar residues" evidence="14">
    <location>
        <begin position="494"/>
        <end position="503"/>
    </location>
</feature>
<evidence type="ECO:0000256" key="3">
    <source>
        <dbReference type="ARBA" id="ARBA00015867"/>
    </source>
</evidence>
<keyword evidence="4" id="KW-0507">mRNA processing</keyword>
<comment type="caution">
    <text evidence="18">The sequence shown here is derived from an EMBL/GenBank/DDBJ whole genome shotgun (WGS) entry which is preliminary data.</text>
</comment>
<dbReference type="PROSITE" id="PS50102">
    <property type="entry name" value="RRM"/>
    <property type="match status" value="1"/>
</dbReference>
<evidence type="ECO:0000259" key="15">
    <source>
        <dbReference type="PROSITE" id="PS50102"/>
    </source>
</evidence>
<dbReference type="SUPFAM" id="SSF54928">
    <property type="entry name" value="RNA-binding domain, RBD"/>
    <property type="match status" value="1"/>
</dbReference>
<dbReference type="PANTHER" id="PTHR22792">
    <property type="entry name" value="LUPUS LA PROTEIN-RELATED"/>
    <property type="match status" value="1"/>
</dbReference>
<evidence type="ECO:0000256" key="1">
    <source>
        <dbReference type="ARBA" id="ARBA00004642"/>
    </source>
</evidence>
<dbReference type="GO" id="GO:0007283">
    <property type="term" value="P:spermatogenesis"/>
    <property type="evidence" value="ECO:0007669"/>
    <property type="project" value="UniProtKB-KW"/>
</dbReference>
<proteinExistence type="inferred from homology"/>
<dbReference type="InterPro" id="IPR002344">
    <property type="entry name" value="Lupus_La"/>
</dbReference>
<dbReference type="PRINTS" id="PR00302">
    <property type="entry name" value="LUPUSLA"/>
</dbReference>
<reference evidence="18 19" key="1">
    <citation type="journal article" date="2021" name="Elife">
        <title>Chloroplast acquisition without the gene transfer in kleptoplastic sea slugs, Plakobranchus ocellatus.</title>
        <authorList>
            <person name="Maeda T."/>
            <person name="Takahashi S."/>
            <person name="Yoshida T."/>
            <person name="Shimamura S."/>
            <person name="Takaki Y."/>
            <person name="Nagai Y."/>
            <person name="Toyoda A."/>
            <person name="Suzuki Y."/>
            <person name="Arimoto A."/>
            <person name="Ishii H."/>
            <person name="Satoh N."/>
            <person name="Nishiyama T."/>
            <person name="Hasebe M."/>
            <person name="Maruyama T."/>
            <person name="Minagawa J."/>
            <person name="Obokata J."/>
            <person name="Shigenobu S."/>
        </authorList>
    </citation>
    <scope>NUCLEOTIDE SEQUENCE [LARGE SCALE GENOMIC DNA]</scope>
</reference>
<name>A0AAV4HXK2_9GAST</name>
<evidence type="ECO:0000256" key="6">
    <source>
        <dbReference type="ARBA" id="ARBA00022871"/>
    </source>
</evidence>
<dbReference type="CDD" id="cd07323">
    <property type="entry name" value="LAM"/>
    <property type="match status" value="1"/>
</dbReference>
<feature type="compositionally biased region" description="Basic and acidic residues" evidence="14">
    <location>
        <begin position="589"/>
        <end position="602"/>
    </location>
</feature>
<evidence type="ECO:0000256" key="5">
    <source>
        <dbReference type="ARBA" id="ARBA00022782"/>
    </source>
</evidence>
<evidence type="ECO:0000256" key="13">
    <source>
        <dbReference type="PROSITE-ProRule" id="PRU00332"/>
    </source>
</evidence>
<dbReference type="GO" id="GO:1990904">
    <property type="term" value="C:ribonucleoprotein complex"/>
    <property type="evidence" value="ECO:0007669"/>
    <property type="project" value="UniProtKB-UniRule"/>
</dbReference>
<evidence type="ECO:0000313" key="19">
    <source>
        <dbReference type="Proteomes" id="UP000762676"/>
    </source>
</evidence>
<dbReference type="PANTHER" id="PTHR22792:SF62">
    <property type="entry name" value="LA-RELATED PROTEIN 7"/>
    <property type="match status" value="1"/>
</dbReference>
<dbReference type="SUPFAM" id="SSF46785">
    <property type="entry name" value="Winged helix' DNA-binding domain"/>
    <property type="match status" value="1"/>
</dbReference>
<feature type="compositionally biased region" description="Polar residues" evidence="14">
    <location>
        <begin position="650"/>
        <end position="669"/>
    </location>
</feature>
<feature type="domain" description="HTH La-type RNA-binding" evidence="16">
    <location>
        <begin position="229"/>
        <end position="323"/>
    </location>
</feature>
<dbReference type="CDD" id="cd12290">
    <property type="entry name" value="RRM1_LARP7"/>
    <property type="match status" value="1"/>
</dbReference>